<dbReference type="InterPro" id="IPR010664">
    <property type="entry name" value="LipoPS_assembly_LptC-rel"/>
</dbReference>
<keyword evidence="4" id="KW-1185">Reference proteome</keyword>
<evidence type="ECO:0000256" key="2">
    <source>
        <dbReference type="SAM" id="Phobius"/>
    </source>
</evidence>
<evidence type="ECO:0000313" key="3">
    <source>
        <dbReference type="EMBL" id="GLR65834.1"/>
    </source>
</evidence>
<dbReference type="RefSeq" id="WP_284256373.1">
    <property type="nucleotide sequence ID" value="NZ_BSOS01000007.1"/>
</dbReference>
<feature type="region of interest" description="Disordered" evidence="1">
    <location>
        <begin position="73"/>
        <end position="92"/>
    </location>
</feature>
<sequence>MSRIARERLLDGLRRHNPEQIASITRRSLTVTTLKKLLPVAAVLLLLALALAPSWHAGPDANRVSYHIQNTAPQSTASHMQGAQYRGTDDQGQPFNLTATSADEQGDGNVVLQAPNGDLTLKSGAWLLLKSDTGLYHQKTDTLGLTGNVMLYRNDGTTMTVEHVRIDLHAGSATSTNPVQVQGPFGTLNAANGFTLTNHGTDITFNGPAAMTLTQAQ</sequence>
<keyword evidence="2" id="KW-0812">Transmembrane</keyword>
<evidence type="ECO:0000256" key="1">
    <source>
        <dbReference type="SAM" id="MobiDB-lite"/>
    </source>
</evidence>
<dbReference type="NCBIfam" id="TIGR04409">
    <property type="entry name" value="LptC_YrbK"/>
    <property type="match status" value="1"/>
</dbReference>
<reference evidence="4" key="1">
    <citation type="journal article" date="2019" name="Int. J. Syst. Evol. Microbiol.">
        <title>The Global Catalogue of Microorganisms (GCM) 10K type strain sequencing project: providing services to taxonomists for standard genome sequencing and annotation.</title>
        <authorList>
            <consortium name="The Broad Institute Genomics Platform"/>
            <consortium name="The Broad Institute Genome Sequencing Center for Infectious Disease"/>
            <person name="Wu L."/>
            <person name="Ma J."/>
        </authorList>
    </citation>
    <scope>NUCLEOTIDE SEQUENCE [LARGE SCALE GENOMIC DNA]</scope>
    <source>
        <strain evidence="4">NBRC 112502</strain>
    </source>
</reference>
<comment type="caution">
    <text evidence="3">The sequence shown here is derived from an EMBL/GenBank/DDBJ whole genome shotgun (WGS) entry which is preliminary data.</text>
</comment>
<keyword evidence="2" id="KW-0472">Membrane</keyword>
<proteinExistence type="predicted"/>
<evidence type="ECO:0000313" key="4">
    <source>
        <dbReference type="Proteomes" id="UP001156641"/>
    </source>
</evidence>
<dbReference type="Gene3D" id="2.60.450.10">
    <property type="entry name" value="Lipopolysaccharide (LPS) transport protein A like domain"/>
    <property type="match status" value="1"/>
</dbReference>
<dbReference type="InterPro" id="IPR026265">
    <property type="entry name" value="LptC"/>
</dbReference>
<dbReference type="EMBL" id="BSOS01000007">
    <property type="protein sequence ID" value="GLR65834.1"/>
    <property type="molecule type" value="Genomic_DNA"/>
</dbReference>
<dbReference type="Pfam" id="PF06835">
    <property type="entry name" value="LptC"/>
    <property type="match status" value="1"/>
</dbReference>
<name>A0ABQ6A6T5_9PROT</name>
<protein>
    <recommendedName>
        <fullName evidence="5">LPS export ABC transporter periplasmic protein LptC</fullName>
    </recommendedName>
</protein>
<feature type="transmembrane region" description="Helical" evidence="2">
    <location>
        <begin position="37"/>
        <end position="55"/>
    </location>
</feature>
<evidence type="ECO:0008006" key="5">
    <source>
        <dbReference type="Google" id="ProtNLM"/>
    </source>
</evidence>
<keyword evidence="2" id="KW-1133">Transmembrane helix</keyword>
<organism evidence="3 4">
    <name type="scientific">Acidocella aquatica</name>
    <dbReference type="NCBI Taxonomy" id="1922313"/>
    <lineage>
        <taxon>Bacteria</taxon>
        <taxon>Pseudomonadati</taxon>
        <taxon>Pseudomonadota</taxon>
        <taxon>Alphaproteobacteria</taxon>
        <taxon>Acetobacterales</taxon>
        <taxon>Acidocellaceae</taxon>
        <taxon>Acidocella</taxon>
    </lineage>
</organism>
<accession>A0ABQ6A6T5</accession>
<dbReference type="Proteomes" id="UP001156641">
    <property type="component" value="Unassembled WGS sequence"/>
</dbReference>
<gene>
    <name evidence="3" type="ORF">GCM10010909_05120</name>
</gene>